<keyword evidence="3" id="KW-1003">Cell membrane</keyword>
<dbReference type="InterPro" id="IPR011066">
    <property type="entry name" value="MscS_channel_C_sf"/>
</dbReference>
<keyword evidence="4 7" id="KW-0812">Transmembrane</keyword>
<evidence type="ECO:0000259" key="9">
    <source>
        <dbReference type="Pfam" id="PF21082"/>
    </source>
</evidence>
<evidence type="ECO:0000256" key="4">
    <source>
        <dbReference type="ARBA" id="ARBA00022692"/>
    </source>
</evidence>
<keyword evidence="11" id="KW-1185">Reference proteome</keyword>
<dbReference type="GO" id="GO:0005886">
    <property type="term" value="C:plasma membrane"/>
    <property type="evidence" value="ECO:0007669"/>
    <property type="project" value="UniProtKB-SubCell"/>
</dbReference>
<dbReference type="PANTHER" id="PTHR30221">
    <property type="entry name" value="SMALL-CONDUCTANCE MECHANOSENSITIVE CHANNEL"/>
    <property type="match status" value="1"/>
</dbReference>
<dbReference type="SUPFAM" id="SSF82689">
    <property type="entry name" value="Mechanosensitive channel protein MscS (YggB), C-terminal domain"/>
    <property type="match status" value="1"/>
</dbReference>
<dbReference type="AlphaFoldDB" id="A0A5K7Z0Q1"/>
<dbReference type="InterPro" id="IPR006685">
    <property type="entry name" value="MscS_channel_2nd"/>
</dbReference>
<dbReference type="KEGG" id="dalk:DSCA_43270"/>
<evidence type="ECO:0000259" key="8">
    <source>
        <dbReference type="Pfam" id="PF00924"/>
    </source>
</evidence>
<feature type="domain" description="Mechanosensitive ion channel MscS" evidence="8">
    <location>
        <begin position="45"/>
        <end position="106"/>
    </location>
</feature>
<comment type="similarity">
    <text evidence="2">Belongs to the MscS (TC 1.A.23) family.</text>
</comment>
<name>A0A5K7Z0Q1_9BACT</name>
<keyword evidence="5 7" id="KW-1133">Transmembrane helix</keyword>
<accession>A0A5K7Z0Q1</accession>
<reference evidence="10 11" key="1">
    <citation type="submission" date="2019-11" db="EMBL/GenBank/DDBJ databases">
        <title>Comparative genomics of hydrocarbon-degrading Desulfosarcina strains.</title>
        <authorList>
            <person name="Watanabe M."/>
            <person name="Kojima H."/>
            <person name="Fukui M."/>
        </authorList>
    </citation>
    <scope>NUCLEOTIDE SEQUENCE [LARGE SCALE GENOMIC DNA]</scope>
    <source>
        <strain evidence="10 11">PL12</strain>
    </source>
</reference>
<evidence type="ECO:0000256" key="3">
    <source>
        <dbReference type="ARBA" id="ARBA00022475"/>
    </source>
</evidence>
<evidence type="ECO:0008006" key="12">
    <source>
        <dbReference type="Google" id="ProtNLM"/>
    </source>
</evidence>
<evidence type="ECO:0000256" key="6">
    <source>
        <dbReference type="ARBA" id="ARBA00023136"/>
    </source>
</evidence>
<keyword evidence="6 7" id="KW-0472">Membrane</keyword>
<dbReference type="Gene3D" id="3.30.70.100">
    <property type="match status" value="1"/>
</dbReference>
<evidence type="ECO:0000256" key="7">
    <source>
        <dbReference type="SAM" id="Phobius"/>
    </source>
</evidence>
<evidence type="ECO:0000256" key="2">
    <source>
        <dbReference type="ARBA" id="ARBA00008017"/>
    </source>
</evidence>
<comment type="subcellular location">
    <subcellularLocation>
        <location evidence="1">Cell membrane</location>
        <topology evidence="1">Multi-pass membrane protein</topology>
    </subcellularLocation>
</comment>
<sequence length="209" mass="22358">MRIELFSSAGNELIAVLGTSVILAMIIFAAGLLVGSLLRSGPGRLVAGIMLKAARPFRLGDIISGGGVTGTVSSISWFNTVLVMPDNATLLVPNVNLMEGTIVNHTAKGTRRIDIMFGIEHGGDIDAAMDIIEEVLSKDPRVLDIPPPRVAVTEYCTCGVVLVAQPWVSAGDCWQVRSETTASIHKLFDAEGVHMHCPREDARKCRHDG</sequence>
<feature type="transmembrane region" description="Helical" evidence="7">
    <location>
        <begin position="13"/>
        <end position="38"/>
    </location>
</feature>
<dbReference type="PANTHER" id="PTHR30221:SF1">
    <property type="entry name" value="SMALL-CONDUCTANCE MECHANOSENSITIVE CHANNEL"/>
    <property type="match status" value="1"/>
</dbReference>
<proteinExistence type="inferred from homology"/>
<organism evidence="10 11">
    <name type="scientific">Desulfosarcina alkanivorans</name>
    <dbReference type="NCBI Taxonomy" id="571177"/>
    <lineage>
        <taxon>Bacteria</taxon>
        <taxon>Pseudomonadati</taxon>
        <taxon>Thermodesulfobacteriota</taxon>
        <taxon>Desulfobacteria</taxon>
        <taxon>Desulfobacterales</taxon>
        <taxon>Desulfosarcinaceae</taxon>
        <taxon>Desulfosarcina</taxon>
    </lineage>
</organism>
<dbReference type="InterPro" id="IPR049278">
    <property type="entry name" value="MS_channel_C"/>
</dbReference>
<dbReference type="Proteomes" id="UP000427906">
    <property type="component" value="Chromosome"/>
</dbReference>
<dbReference type="InterPro" id="IPR045275">
    <property type="entry name" value="MscS_archaea/bacteria_type"/>
</dbReference>
<dbReference type="SUPFAM" id="SSF50182">
    <property type="entry name" value="Sm-like ribonucleoproteins"/>
    <property type="match status" value="1"/>
</dbReference>
<dbReference type="InterPro" id="IPR023408">
    <property type="entry name" value="MscS_beta-dom_sf"/>
</dbReference>
<evidence type="ECO:0000313" key="10">
    <source>
        <dbReference type="EMBL" id="BBO70397.1"/>
    </source>
</evidence>
<dbReference type="GO" id="GO:0008381">
    <property type="term" value="F:mechanosensitive monoatomic ion channel activity"/>
    <property type="evidence" value="ECO:0007669"/>
    <property type="project" value="InterPro"/>
</dbReference>
<evidence type="ECO:0000256" key="5">
    <source>
        <dbReference type="ARBA" id="ARBA00022989"/>
    </source>
</evidence>
<protein>
    <recommendedName>
        <fullName evidence="12">Mechanosensitive ion channel protein MscS</fullName>
    </recommendedName>
</protein>
<dbReference type="Pfam" id="PF00924">
    <property type="entry name" value="MS_channel_2nd"/>
    <property type="match status" value="1"/>
</dbReference>
<dbReference type="Gene3D" id="2.30.30.60">
    <property type="match status" value="1"/>
</dbReference>
<evidence type="ECO:0000256" key="1">
    <source>
        <dbReference type="ARBA" id="ARBA00004651"/>
    </source>
</evidence>
<evidence type="ECO:0000313" key="11">
    <source>
        <dbReference type="Proteomes" id="UP000427906"/>
    </source>
</evidence>
<dbReference type="RefSeq" id="WP_167527895.1">
    <property type="nucleotide sequence ID" value="NZ_AP021874.1"/>
</dbReference>
<dbReference type="EMBL" id="AP021874">
    <property type="protein sequence ID" value="BBO70397.1"/>
    <property type="molecule type" value="Genomic_DNA"/>
</dbReference>
<feature type="domain" description="Mechanosensitive ion channel MscS C-terminal" evidence="9">
    <location>
        <begin position="114"/>
        <end position="195"/>
    </location>
</feature>
<dbReference type="Pfam" id="PF21082">
    <property type="entry name" value="MS_channel_3rd"/>
    <property type="match status" value="1"/>
</dbReference>
<dbReference type="InterPro" id="IPR010920">
    <property type="entry name" value="LSM_dom_sf"/>
</dbReference>
<gene>
    <name evidence="10" type="ORF">DSCA_43270</name>
</gene>